<comment type="function">
    <text evidence="2">Antitoxin component of a type II toxin-antitoxin (TA) system.</text>
</comment>
<evidence type="ECO:0000313" key="4">
    <source>
        <dbReference type="Proteomes" id="UP000177042"/>
    </source>
</evidence>
<accession>A0A1F5J9L4</accession>
<dbReference type="SUPFAM" id="SSF143120">
    <property type="entry name" value="YefM-like"/>
    <property type="match status" value="1"/>
</dbReference>
<dbReference type="Gene3D" id="3.40.1620.10">
    <property type="entry name" value="YefM-like domain"/>
    <property type="match status" value="1"/>
</dbReference>
<evidence type="ECO:0000256" key="1">
    <source>
        <dbReference type="ARBA" id="ARBA00009981"/>
    </source>
</evidence>
<protein>
    <recommendedName>
        <fullName evidence="2">Antitoxin</fullName>
    </recommendedName>
</protein>
<dbReference type="InterPro" id="IPR036165">
    <property type="entry name" value="YefM-like_sf"/>
</dbReference>
<sequence length="100" mass="11635">MITQRMSAKEARDNFTDLLGTVYYGKESVVVEKKGRPFAVVINPSEYENYQNFKKAAKKRFFELVDEIQAANKGKSFDKVYKDVTKIVEEVRKERYAKGK</sequence>
<comment type="caution">
    <text evidence="3">The sequence shown here is derived from an EMBL/GenBank/DDBJ whole genome shotgun (WGS) entry which is preliminary data.</text>
</comment>
<proteinExistence type="inferred from homology"/>
<dbReference type="InterPro" id="IPR006442">
    <property type="entry name" value="Antitoxin_Phd/YefM"/>
</dbReference>
<name>A0A1F5J9L4_9BACT</name>
<gene>
    <name evidence="3" type="ORF">A3C26_00635</name>
</gene>
<dbReference type="AlphaFoldDB" id="A0A1F5J9L4"/>
<comment type="similarity">
    <text evidence="1 2">Belongs to the phD/YefM antitoxin family.</text>
</comment>
<organism evidence="3 4">
    <name type="scientific">Candidatus Daviesbacteria bacterium RIFCSPHIGHO2_02_FULL_39_12</name>
    <dbReference type="NCBI Taxonomy" id="1797770"/>
    <lineage>
        <taxon>Bacteria</taxon>
        <taxon>Candidatus Daviesiibacteriota</taxon>
    </lineage>
</organism>
<evidence type="ECO:0000313" key="3">
    <source>
        <dbReference type="EMBL" id="OGE25321.1"/>
    </source>
</evidence>
<dbReference type="EMBL" id="MFCX01000028">
    <property type="protein sequence ID" value="OGE25321.1"/>
    <property type="molecule type" value="Genomic_DNA"/>
</dbReference>
<dbReference type="Pfam" id="PF02604">
    <property type="entry name" value="PhdYeFM_antitox"/>
    <property type="match status" value="1"/>
</dbReference>
<evidence type="ECO:0000256" key="2">
    <source>
        <dbReference type="RuleBase" id="RU362080"/>
    </source>
</evidence>
<dbReference type="Proteomes" id="UP000177042">
    <property type="component" value="Unassembled WGS sequence"/>
</dbReference>
<dbReference type="NCBIfam" id="TIGR01552">
    <property type="entry name" value="phd_fam"/>
    <property type="match status" value="1"/>
</dbReference>
<reference evidence="3 4" key="1">
    <citation type="journal article" date="2016" name="Nat. Commun.">
        <title>Thousands of microbial genomes shed light on interconnected biogeochemical processes in an aquifer system.</title>
        <authorList>
            <person name="Anantharaman K."/>
            <person name="Brown C.T."/>
            <person name="Hug L.A."/>
            <person name="Sharon I."/>
            <person name="Castelle C.J."/>
            <person name="Probst A.J."/>
            <person name="Thomas B.C."/>
            <person name="Singh A."/>
            <person name="Wilkins M.J."/>
            <person name="Karaoz U."/>
            <person name="Brodie E.L."/>
            <person name="Williams K.H."/>
            <person name="Hubbard S.S."/>
            <person name="Banfield J.F."/>
        </authorList>
    </citation>
    <scope>NUCLEOTIDE SEQUENCE [LARGE SCALE GENOMIC DNA]</scope>
</reference>